<evidence type="ECO:0000256" key="3">
    <source>
        <dbReference type="ARBA" id="ARBA00022679"/>
    </source>
</evidence>
<feature type="domain" description="AB hydrolase-1" evidence="5">
    <location>
        <begin position="301"/>
        <end position="521"/>
    </location>
</feature>
<proteinExistence type="predicted"/>
<dbReference type="PATRIC" id="fig|1565605.3.peg.287"/>
<dbReference type="InterPro" id="IPR010941">
    <property type="entry name" value="PhaC_N"/>
</dbReference>
<accession>A0A0C5IXP2</accession>
<comment type="subcellular location">
    <subcellularLocation>
        <location evidence="1">Cytoplasm</location>
    </subcellularLocation>
</comment>
<dbReference type="InterPro" id="IPR000073">
    <property type="entry name" value="AB_hydrolase_1"/>
</dbReference>
<dbReference type="GO" id="GO:0016746">
    <property type="term" value="F:acyltransferase activity"/>
    <property type="evidence" value="ECO:0007669"/>
    <property type="project" value="UniProtKB-KW"/>
</dbReference>
<dbReference type="Proteomes" id="UP000061603">
    <property type="component" value="Chromosome"/>
</dbReference>
<dbReference type="GO" id="GO:0005737">
    <property type="term" value="C:cytoplasm"/>
    <property type="evidence" value="ECO:0007669"/>
    <property type="project" value="UniProtKB-SubCell"/>
</dbReference>
<name>A0A0C5IXP2_9PROT</name>
<dbReference type="GO" id="GO:0042619">
    <property type="term" value="P:poly-hydroxybutyrate biosynthetic process"/>
    <property type="evidence" value="ECO:0007669"/>
    <property type="project" value="InterPro"/>
</dbReference>
<evidence type="ECO:0000256" key="4">
    <source>
        <dbReference type="ARBA" id="ARBA00023315"/>
    </source>
</evidence>
<keyword evidence="8" id="KW-1185">Reference proteome</keyword>
<evidence type="ECO:0000313" key="8">
    <source>
        <dbReference type="Proteomes" id="UP000061603"/>
    </source>
</evidence>
<protein>
    <submittedName>
        <fullName evidence="7">Poly(3-hydroxyalkanoate) synthetase</fullName>
    </submittedName>
</protein>
<evidence type="ECO:0000256" key="2">
    <source>
        <dbReference type="ARBA" id="ARBA00022490"/>
    </source>
</evidence>
<dbReference type="HOGENOM" id="CLU_017387_1_0_4"/>
<dbReference type="Pfam" id="PF00561">
    <property type="entry name" value="Abhydrolase_1"/>
    <property type="match status" value="1"/>
</dbReference>
<gene>
    <name evidence="7" type="ORF">PG1C_01370</name>
</gene>
<dbReference type="InterPro" id="IPR029058">
    <property type="entry name" value="AB_hydrolase_fold"/>
</dbReference>
<evidence type="ECO:0000313" key="7">
    <source>
        <dbReference type="EMBL" id="AJP47472.1"/>
    </source>
</evidence>
<evidence type="ECO:0000259" key="6">
    <source>
        <dbReference type="Pfam" id="PF07167"/>
    </source>
</evidence>
<reference evidence="7 8" key="1">
    <citation type="journal article" date="2015" name="Genome Announc.">
        <title>Complete Genome Sequence of a Novel Bacterium within the Family Rhodocyclaceae That Degrades Polycyclic Aromatic Hydrocarbons.</title>
        <authorList>
            <person name="Singleton D.R."/>
            <person name="Dickey A.N."/>
            <person name="Scholl E.H."/>
            <person name="Wright F.A."/>
            <person name="Aitken M.D."/>
        </authorList>
    </citation>
    <scope>NUCLEOTIDE SEQUENCE [LARGE SCALE GENOMIC DNA]</scope>
    <source>
        <strain evidence="8">PG1-Ca6</strain>
    </source>
</reference>
<dbReference type="InterPro" id="IPR051321">
    <property type="entry name" value="PHA/PHB_synthase"/>
</dbReference>
<dbReference type="PANTHER" id="PTHR36837">
    <property type="entry name" value="POLY(3-HYDROXYALKANOATE) POLYMERASE SUBUNIT PHAC"/>
    <property type="match status" value="1"/>
</dbReference>
<keyword evidence="3" id="KW-0808">Transferase</keyword>
<feature type="domain" description="Poly-beta-hydroxybutyrate polymerase N-terminal" evidence="6">
    <location>
        <begin position="105"/>
        <end position="276"/>
    </location>
</feature>
<organism evidence="7 8">
    <name type="scientific">Rugosibacter aromaticivorans</name>
    <dbReference type="NCBI Taxonomy" id="1565605"/>
    <lineage>
        <taxon>Bacteria</taxon>
        <taxon>Pseudomonadati</taxon>
        <taxon>Pseudomonadota</taxon>
        <taxon>Betaproteobacteria</taxon>
        <taxon>Nitrosomonadales</taxon>
        <taxon>Sterolibacteriaceae</taxon>
        <taxon>Rugosibacter</taxon>
    </lineage>
</organism>
<dbReference type="NCBIfam" id="TIGR01838">
    <property type="entry name" value="PHA_synth_I"/>
    <property type="match status" value="1"/>
</dbReference>
<dbReference type="Gene3D" id="3.40.50.1820">
    <property type="entry name" value="alpha/beta hydrolase"/>
    <property type="match status" value="1"/>
</dbReference>
<dbReference type="KEGG" id="rbu:PG1C_01370"/>
<dbReference type="Pfam" id="PF07167">
    <property type="entry name" value="PhaC_N"/>
    <property type="match status" value="1"/>
</dbReference>
<dbReference type="AlphaFoldDB" id="A0A0C5IXP2"/>
<dbReference type="STRING" id="1565605.PG1C_01370"/>
<dbReference type="PANTHER" id="PTHR36837:SF5">
    <property type="entry name" value="POLY-3-HYDROXYBUTYRATE SYNTHASE"/>
    <property type="match status" value="1"/>
</dbReference>
<dbReference type="SUPFAM" id="SSF53474">
    <property type="entry name" value="alpha/beta-Hydrolases"/>
    <property type="match status" value="1"/>
</dbReference>
<sequence>MSNQAPQLPAPQNPANMYAEVAQRAAKLITEHMQRQIQKGITPPADDLGVMQAFTDMFSKVLANPHKLAQAQMSLAWDYLSLWQHAMLRAMGSETSPLVTPPKGDNRFKDTQWDESFLFDFIKQSYLVTARHIYDIVSDVDGLDAHAQQKVNFFTHQFVDALSPSNFAMTNPAVVRETMDTHGQNLLNGFNNLLRDIEAGDGQLRIKMADPQAFTLGKNVGATPGKVVFQNELIQLLQFEPTTKEQFKRPLLIIPPWINKYYILDLRPANSFIKWATDQGHSVFVISWVNPDARLAEKSFADYLSEGSLAAIDAVCKQTSEKEINLIGYCLGGTLLASTMGYMAAKKDQRIASATFFVTMLDFSQPGDLGVFIDDSQVTSLEKKMQERGYLDGSEMASAFNMLRSNDLIWSFVVNNYLMGKAPFPFDLLYWNSDSTRMPYKMHSEYLRNMYLKNLLKEPGGITLLDTPIDLTKVTTPSYFISTIEDHIAPWKSTYLGTALFSGPVRFVLGGSGHIAGIVNPPSAGKYGYWTHEEKRGGKKKTLPASADDWLSAAKKHEGSWWTDWQTWITQLNSEQVPARHPVKGKFKVLDDAPGSYAKLRLDVQA</sequence>
<dbReference type="EMBL" id="CP010554">
    <property type="protein sequence ID" value="AJP47472.1"/>
    <property type="molecule type" value="Genomic_DNA"/>
</dbReference>
<keyword evidence="2" id="KW-0963">Cytoplasm</keyword>
<dbReference type="RefSeq" id="WP_202635669.1">
    <property type="nucleotide sequence ID" value="NZ_CP010554.1"/>
</dbReference>
<dbReference type="InterPro" id="IPR010963">
    <property type="entry name" value="PHA_synth_I"/>
</dbReference>
<evidence type="ECO:0000259" key="5">
    <source>
        <dbReference type="Pfam" id="PF00561"/>
    </source>
</evidence>
<evidence type="ECO:0000256" key="1">
    <source>
        <dbReference type="ARBA" id="ARBA00004496"/>
    </source>
</evidence>
<keyword evidence="4" id="KW-0012">Acyltransferase</keyword>